<dbReference type="RefSeq" id="WP_133818804.1">
    <property type="nucleotide sequence ID" value="NZ_SNZH01000006.1"/>
</dbReference>
<dbReference type="OrthoDB" id="5780201at2"/>
<organism evidence="1 2">
    <name type="scientific">Tahibacter aquaticus</name>
    <dbReference type="NCBI Taxonomy" id="520092"/>
    <lineage>
        <taxon>Bacteria</taxon>
        <taxon>Pseudomonadati</taxon>
        <taxon>Pseudomonadota</taxon>
        <taxon>Gammaproteobacteria</taxon>
        <taxon>Lysobacterales</taxon>
        <taxon>Rhodanobacteraceae</taxon>
        <taxon>Tahibacter</taxon>
    </lineage>
</organism>
<evidence type="ECO:0000313" key="2">
    <source>
        <dbReference type="Proteomes" id="UP000295293"/>
    </source>
</evidence>
<dbReference type="AlphaFoldDB" id="A0A4R6YYH2"/>
<protein>
    <recommendedName>
        <fullName evidence="3">AAA domain-containing protein</fullName>
    </recommendedName>
</protein>
<proteinExistence type="predicted"/>
<evidence type="ECO:0008006" key="3">
    <source>
        <dbReference type="Google" id="ProtNLM"/>
    </source>
</evidence>
<evidence type="ECO:0000313" key="1">
    <source>
        <dbReference type="EMBL" id="TDR44065.1"/>
    </source>
</evidence>
<accession>A0A4R6YYH2</accession>
<reference evidence="1 2" key="1">
    <citation type="submission" date="2019-03" db="EMBL/GenBank/DDBJ databases">
        <title>Genomic Encyclopedia of Type Strains, Phase IV (KMG-IV): sequencing the most valuable type-strain genomes for metagenomic binning, comparative biology and taxonomic classification.</title>
        <authorList>
            <person name="Goeker M."/>
        </authorList>
    </citation>
    <scope>NUCLEOTIDE SEQUENCE [LARGE SCALE GENOMIC DNA]</scope>
    <source>
        <strain evidence="1 2">DSM 21667</strain>
    </source>
</reference>
<dbReference type="EMBL" id="SNZH01000006">
    <property type="protein sequence ID" value="TDR44065.1"/>
    <property type="molecule type" value="Genomic_DNA"/>
</dbReference>
<comment type="caution">
    <text evidence="1">The sequence shown here is derived from an EMBL/GenBank/DDBJ whole genome shotgun (WGS) entry which is preliminary data.</text>
</comment>
<dbReference type="Proteomes" id="UP000295293">
    <property type="component" value="Unassembled WGS sequence"/>
</dbReference>
<gene>
    <name evidence="1" type="ORF">DFR29_106212</name>
</gene>
<keyword evidence="2" id="KW-1185">Reference proteome</keyword>
<name>A0A4R6YYH2_9GAMM</name>
<sequence length="278" mass="31011">MSLRKKLADFGFESNDDYDYPLRCLFEAEIAHLRCLNISGNSGRRKTALANALGHALDYPHLLYHDFSSSEAPPPTIVLSEDGDGALEAPLRAFERSMSEACAYSEGARTLLILDQLQAADFHDHIRLYHFVQSREWVSPQGTAVANPNNLLLVLIAEEPLYHSLAKVSFRIHADDSHGHLDYRPEDFGLDASAGEFMAALGRLFGTMGQSPTPREYAHILADVHQRIRTAEHLRQSLFGWMEGLDRALLQSSALQQPLESAVQAINRYLGIEEIELG</sequence>